<protein>
    <submittedName>
        <fullName evidence="2">Uncharacterized protein</fullName>
    </submittedName>
</protein>
<evidence type="ECO:0000313" key="3">
    <source>
        <dbReference type="Proteomes" id="UP000064201"/>
    </source>
</evidence>
<feature type="signal peptide" evidence="1">
    <location>
        <begin position="1"/>
        <end position="22"/>
    </location>
</feature>
<keyword evidence="3" id="KW-1185">Reference proteome</keyword>
<accession>A0A0G3G7U5</accession>
<dbReference type="EMBL" id="CP011367">
    <property type="protein sequence ID" value="AKJ96459.1"/>
    <property type="molecule type" value="Genomic_DNA"/>
</dbReference>
<feature type="chain" id="PRO_5002554038" evidence="1">
    <location>
        <begin position="23"/>
        <end position="126"/>
    </location>
</feature>
<reference evidence="2 3" key="1">
    <citation type="submission" date="2015-04" db="EMBL/GenBank/DDBJ databases">
        <title>Complete Sequence for the Genome of the Thioalkalivibrio versutus D301.</title>
        <authorList>
            <person name="Mu T."/>
            <person name="Zhou J."/>
            <person name="Xu X."/>
        </authorList>
    </citation>
    <scope>NUCLEOTIDE SEQUENCE [LARGE SCALE GENOMIC DNA]</scope>
    <source>
        <strain evidence="2 3">D301</strain>
    </source>
</reference>
<keyword evidence="1" id="KW-0732">Signal</keyword>
<dbReference type="Proteomes" id="UP000064201">
    <property type="component" value="Chromosome"/>
</dbReference>
<proteinExistence type="predicted"/>
<dbReference type="AlphaFoldDB" id="A0A0G3G7U5"/>
<dbReference type="PATRIC" id="fig|106634.4.peg.1561"/>
<sequence length="126" mass="14058">MTRWALVAAVGIATMSAGMATADQVSELRLENRSSEALQGTITVLHGSADYEQRQFRLAPGASEEFVWDGWYGNYAYELDGGRLNSVLMSLPGYASYYSSEVEITWYDDQGELSHRVECSNSCRWP</sequence>
<name>A0A0G3G7U5_9GAMM</name>
<evidence type="ECO:0000313" key="2">
    <source>
        <dbReference type="EMBL" id="AKJ96459.1"/>
    </source>
</evidence>
<evidence type="ECO:0000256" key="1">
    <source>
        <dbReference type="SAM" id="SignalP"/>
    </source>
</evidence>
<dbReference type="KEGG" id="tvr:TVD_07655"/>
<gene>
    <name evidence="2" type="ORF">TVD_07655</name>
</gene>
<dbReference type="OrthoDB" id="5785850at2"/>
<organism evidence="2 3">
    <name type="scientific">Thioalkalivibrio versutus</name>
    <dbReference type="NCBI Taxonomy" id="106634"/>
    <lineage>
        <taxon>Bacteria</taxon>
        <taxon>Pseudomonadati</taxon>
        <taxon>Pseudomonadota</taxon>
        <taxon>Gammaproteobacteria</taxon>
        <taxon>Chromatiales</taxon>
        <taxon>Ectothiorhodospiraceae</taxon>
        <taxon>Thioalkalivibrio</taxon>
    </lineage>
</organism>